<evidence type="ECO:0000313" key="1">
    <source>
        <dbReference type="EMBL" id="MFD1544851.1"/>
    </source>
</evidence>
<gene>
    <name evidence="1" type="ORF">ACFSJ0_47955</name>
</gene>
<keyword evidence="2" id="KW-1185">Reference proteome</keyword>
<dbReference type="Proteomes" id="UP001597097">
    <property type="component" value="Unassembled WGS sequence"/>
</dbReference>
<organism evidence="1 2">
    <name type="scientific">Nonomuraea guangzhouensis</name>
    <dbReference type="NCBI Taxonomy" id="1291555"/>
    <lineage>
        <taxon>Bacteria</taxon>
        <taxon>Bacillati</taxon>
        <taxon>Actinomycetota</taxon>
        <taxon>Actinomycetes</taxon>
        <taxon>Streptosporangiales</taxon>
        <taxon>Streptosporangiaceae</taxon>
        <taxon>Nonomuraea</taxon>
    </lineage>
</organism>
<accession>A0ABW4GPS1</accession>
<name>A0ABW4GPS1_9ACTN</name>
<dbReference type="EMBL" id="JBHUCM010000045">
    <property type="protein sequence ID" value="MFD1544851.1"/>
    <property type="molecule type" value="Genomic_DNA"/>
</dbReference>
<protein>
    <submittedName>
        <fullName evidence="1">Uncharacterized protein</fullName>
    </submittedName>
</protein>
<reference evidence="2" key="1">
    <citation type="journal article" date="2019" name="Int. J. Syst. Evol. Microbiol.">
        <title>The Global Catalogue of Microorganisms (GCM) 10K type strain sequencing project: providing services to taxonomists for standard genome sequencing and annotation.</title>
        <authorList>
            <consortium name="The Broad Institute Genomics Platform"/>
            <consortium name="The Broad Institute Genome Sequencing Center for Infectious Disease"/>
            <person name="Wu L."/>
            <person name="Ma J."/>
        </authorList>
    </citation>
    <scope>NUCLEOTIDE SEQUENCE [LARGE SCALE GENOMIC DNA]</scope>
    <source>
        <strain evidence="2">CGMCC 1.15399</strain>
    </source>
</reference>
<dbReference type="RefSeq" id="WP_219528842.1">
    <property type="nucleotide sequence ID" value="NZ_JAHKRM010000005.1"/>
</dbReference>
<comment type="caution">
    <text evidence="1">The sequence shown here is derived from an EMBL/GenBank/DDBJ whole genome shotgun (WGS) entry which is preliminary data.</text>
</comment>
<evidence type="ECO:0000313" key="2">
    <source>
        <dbReference type="Proteomes" id="UP001597097"/>
    </source>
</evidence>
<proteinExistence type="predicted"/>
<sequence>MTAARLPWERFGESHAINMATIGIWNRRKRYMDEEFLFRDNKFFYSQIGLA</sequence>